<gene>
    <name evidence="1" type="ORF">DAY19_08005</name>
</gene>
<dbReference type="Proteomes" id="UP000443582">
    <property type="component" value="Unassembled WGS sequence"/>
</dbReference>
<dbReference type="Pfam" id="PF04199">
    <property type="entry name" value="Cyclase"/>
    <property type="match status" value="1"/>
</dbReference>
<evidence type="ECO:0000313" key="1">
    <source>
        <dbReference type="EMBL" id="RZF21622.1"/>
    </source>
</evidence>
<evidence type="ECO:0008006" key="3">
    <source>
        <dbReference type="Google" id="ProtNLM"/>
    </source>
</evidence>
<comment type="caution">
    <text evidence="1">The sequence shown here is derived from an EMBL/GenBank/DDBJ whole genome shotgun (WGS) entry which is preliminary data.</text>
</comment>
<dbReference type="InterPro" id="IPR037175">
    <property type="entry name" value="KFase_sf"/>
</dbReference>
<dbReference type="EMBL" id="QDKL01000002">
    <property type="protein sequence ID" value="RZF21622.1"/>
    <property type="molecule type" value="Genomic_DNA"/>
</dbReference>
<protein>
    <recommendedName>
        <fullName evidence="3">Cyclase</fullName>
    </recommendedName>
</protein>
<organism evidence="1 2">
    <name type="scientific">Halobacteriovorax vibrionivorans</name>
    <dbReference type="NCBI Taxonomy" id="2152716"/>
    <lineage>
        <taxon>Bacteria</taxon>
        <taxon>Pseudomonadati</taxon>
        <taxon>Bdellovibrionota</taxon>
        <taxon>Bacteriovoracia</taxon>
        <taxon>Bacteriovoracales</taxon>
        <taxon>Halobacteriovoraceae</taxon>
        <taxon>Halobacteriovorax</taxon>
    </lineage>
</organism>
<dbReference type="RefSeq" id="WP_115361189.1">
    <property type="nucleotide sequence ID" value="NZ_QDKL01000002.1"/>
</dbReference>
<accession>A0ABY0IJX6</accession>
<evidence type="ECO:0000313" key="2">
    <source>
        <dbReference type="Proteomes" id="UP000443582"/>
    </source>
</evidence>
<name>A0ABY0IJX6_9BACT</name>
<keyword evidence="2" id="KW-1185">Reference proteome</keyword>
<proteinExistence type="predicted"/>
<dbReference type="SUPFAM" id="SSF102198">
    <property type="entry name" value="Putative cyclase"/>
    <property type="match status" value="1"/>
</dbReference>
<sequence>MPYIISPSIKLNSKGEWLEGVAYEKENLYKIEEGKLPPVHYDAHILRPHSLTHIETPKHTQKEGKSTDFFFKNNPNHFFGPCIVIKFKNEGWKELGDGLKQKVIQEEEIREKLKGHKRISKVLISVENVQENEFGFHEPKHVLTLSHEAARYLTSFESFNLFGTSWKSSDFMPGSSERPIHNEIFKNALILENINLNEVPEGEYFINCFPLNMEGSSESPVTAVLFDKNDLSSFIN</sequence>
<dbReference type="Gene3D" id="3.50.30.50">
    <property type="entry name" value="Putative cyclase"/>
    <property type="match status" value="1"/>
</dbReference>
<reference evidence="2" key="1">
    <citation type="journal article" date="2019" name="Int. J. Syst. Evol. Microbiol.">
        <title>Halobacteriovorax valvorus sp. nov., a novel prokaryotic predator isolated from coastal seawater of China.</title>
        <authorList>
            <person name="Chen M.-X."/>
        </authorList>
    </citation>
    <scope>NUCLEOTIDE SEQUENCE [LARGE SCALE GENOMIC DNA]</scope>
    <source>
        <strain evidence="2">BL9</strain>
    </source>
</reference>
<dbReference type="InterPro" id="IPR007325">
    <property type="entry name" value="KFase/CYL"/>
</dbReference>